<proteinExistence type="predicted"/>
<accession>A0A0A9CX97</accession>
<evidence type="ECO:0000313" key="1">
    <source>
        <dbReference type="EMBL" id="JAD80969.1"/>
    </source>
</evidence>
<protein>
    <submittedName>
        <fullName evidence="1">Uncharacterized protein</fullName>
    </submittedName>
</protein>
<reference evidence="1" key="2">
    <citation type="journal article" date="2015" name="Data Brief">
        <title>Shoot transcriptome of the giant reed, Arundo donax.</title>
        <authorList>
            <person name="Barrero R.A."/>
            <person name="Guerrero F.D."/>
            <person name="Moolhuijzen P."/>
            <person name="Goolsby J.A."/>
            <person name="Tidwell J."/>
            <person name="Bellgard S.E."/>
            <person name="Bellgard M.I."/>
        </authorList>
    </citation>
    <scope>NUCLEOTIDE SEQUENCE</scope>
    <source>
        <tissue evidence="1">Shoot tissue taken approximately 20 cm above the soil surface</tissue>
    </source>
</reference>
<organism evidence="1">
    <name type="scientific">Arundo donax</name>
    <name type="common">Giant reed</name>
    <name type="synonym">Donax arundinaceus</name>
    <dbReference type="NCBI Taxonomy" id="35708"/>
    <lineage>
        <taxon>Eukaryota</taxon>
        <taxon>Viridiplantae</taxon>
        <taxon>Streptophyta</taxon>
        <taxon>Embryophyta</taxon>
        <taxon>Tracheophyta</taxon>
        <taxon>Spermatophyta</taxon>
        <taxon>Magnoliopsida</taxon>
        <taxon>Liliopsida</taxon>
        <taxon>Poales</taxon>
        <taxon>Poaceae</taxon>
        <taxon>PACMAD clade</taxon>
        <taxon>Arundinoideae</taxon>
        <taxon>Arundineae</taxon>
        <taxon>Arundo</taxon>
    </lineage>
</organism>
<reference evidence="1" key="1">
    <citation type="submission" date="2014-09" db="EMBL/GenBank/DDBJ databases">
        <authorList>
            <person name="Magalhaes I.L.F."/>
            <person name="Oliveira U."/>
            <person name="Santos F.R."/>
            <person name="Vidigal T.H.D.A."/>
            <person name="Brescovit A.D."/>
            <person name="Santos A.J."/>
        </authorList>
    </citation>
    <scope>NUCLEOTIDE SEQUENCE</scope>
    <source>
        <tissue evidence="1">Shoot tissue taken approximately 20 cm above the soil surface</tissue>
    </source>
</reference>
<name>A0A0A9CX97_ARUDO</name>
<dbReference type="AlphaFoldDB" id="A0A0A9CX97"/>
<sequence length="62" mass="7429">MVHAKFRDLPCTLLLTRTQEWINSCYCNVYTTKITSSGIFRTRTTLRRIWLHHCHKIICAYI</sequence>
<dbReference type="EMBL" id="GBRH01216926">
    <property type="protein sequence ID" value="JAD80969.1"/>
    <property type="molecule type" value="Transcribed_RNA"/>
</dbReference>